<comment type="caution">
    <text evidence="2">The sequence shown here is derived from an EMBL/GenBank/DDBJ whole genome shotgun (WGS) entry which is preliminary data.</text>
</comment>
<dbReference type="Proteomes" id="UP001499884">
    <property type="component" value="Unassembled WGS sequence"/>
</dbReference>
<accession>A0ABP7F8N7</accession>
<evidence type="ECO:0008006" key="4">
    <source>
        <dbReference type="Google" id="ProtNLM"/>
    </source>
</evidence>
<protein>
    <recommendedName>
        <fullName evidence="4">SseB protein N-terminal domain-containing protein</fullName>
    </recommendedName>
</protein>
<sequence length="210" mass="21745">MPLQANRGEDVGMSDNGDDAVQPPDPAGRLRLADVVEAAQDGAAGSPAGRKDDLSGGHGPFAGREASATTGPLAATAVARRRRALAELLGEFRRTAVLAPLGEGPGSEEERGFLCADLNRVRFLLAFSDEAALARYALARGDGAREWAYRTVLGARLLDVAVPAAGVPCGVALDCADGEDGMVFPPVRGIVPDSVAVDFHEGDEDTEGRP</sequence>
<evidence type="ECO:0000313" key="2">
    <source>
        <dbReference type="EMBL" id="GAA3733713.1"/>
    </source>
</evidence>
<reference evidence="3" key="1">
    <citation type="journal article" date="2019" name="Int. J. Syst. Evol. Microbiol.">
        <title>The Global Catalogue of Microorganisms (GCM) 10K type strain sequencing project: providing services to taxonomists for standard genome sequencing and annotation.</title>
        <authorList>
            <consortium name="The Broad Institute Genomics Platform"/>
            <consortium name="The Broad Institute Genome Sequencing Center for Infectious Disease"/>
            <person name="Wu L."/>
            <person name="Ma J."/>
        </authorList>
    </citation>
    <scope>NUCLEOTIDE SEQUENCE [LARGE SCALE GENOMIC DNA]</scope>
    <source>
        <strain evidence="3">JCM 30846</strain>
    </source>
</reference>
<keyword evidence="3" id="KW-1185">Reference proteome</keyword>
<feature type="region of interest" description="Disordered" evidence="1">
    <location>
        <begin position="1"/>
        <end position="69"/>
    </location>
</feature>
<organism evidence="2 3">
    <name type="scientific">Streptomyces tremellae</name>
    <dbReference type="NCBI Taxonomy" id="1124239"/>
    <lineage>
        <taxon>Bacteria</taxon>
        <taxon>Bacillati</taxon>
        <taxon>Actinomycetota</taxon>
        <taxon>Actinomycetes</taxon>
        <taxon>Kitasatosporales</taxon>
        <taxon>Streptomycetaceae</taxon>
        <taxon>Streptomyces</taxon>
    </lineage>
</organism>
<evidence type="ECO:0000256" key="1">
    <source>
        <dbReference type="SAM" id="MobiDB-lite"/>
    </source>
</evidence>
<name>A0ABP7F8N7_9ACTN</name>
<gene>
    <name evidence="2" type="ORF">GCM10023082_33850</name>
</gene>
<proteinExistence type="predicted"/>
<dbReference type="EMBL" id="BAABEP010000021">
    <property type="protein sequence ID" value="GAA3733713.1"/>
    <property type="molecule type" value="Genomic_DNA"/>
</dbReference>
<evidence type="ECO:0000313" key="3">
    <source>
        <dbReference type="Proteomes" id="UP001499884"/>
    </source>
</evidence>